<name>A0A438H7P3_VITVI</name>
<comment type="caution">
    <text evidence="2">The sequence shown here is derived from an EMBL/GenBank/DDBJ whole genome shotgun (WGS) entry which is preliminary data.</text>
</comment>
<evidence type="ECO:0000313" key="3">
    <source>
        <dbReference type="Proteomes" id="UP000288805"/>
    </source>
</evidence>
<reference evidence="2 3" key="1">
    <citation type="journal article" date="2018" name="PLoS Genet.">
        <title>Population sequencing reveals clonal diversity and ancestral inbreeding in the grapevine cultivar Chardonnay.</title>
        <authorList>
            <person name="Roach M.J."/>
            <person name="Johnson D.L."/>
            <person name="Bohlmann J."/>
            <person name="van Vuuren H.J."/>
            <person name="Jones S.J."/>
            <person name="Pretorius I.S."/>
            <person name="Schmidt S.A."/>
            <person name="Borneman A.R."/>
        </authorList>
    </citation>
    <scope>NUCLEOTIDE SEQUENCE [LARGE SCALE GENOMIC DNA]</scope>
    <source>
        <strain evidence="3">cv. Chardonnay</strain>
        <tissue evidence="2">Leaf</tissue>
    </source>
</reference>
<dbReference type="PANTHER" id="PTHR33116:SF78">
    <property type="entry name" value="OS12G0587133 PROTEIN"/>
    <property type="match status" value="1"/>
</dbReference>
<evidence type="ECO:0000259" key="1">
    <source>
        <dbReference type="Pfam" id="PF13966"/>
    </source>
</evidence>
<dbReference type="Pfam" id="PF13966">
    <property type="entry name" value="zf-RVT"/>
    <property type="match status" value="1"/>
</dbReference>
<organism evidence="2 3">
    <name type="scientific">Vitis vinifera</name>
    <name type="common">Grape</name>
    <dbReference type="NCBI Taxonomy" id="29760"/>
    <lineage>
        <taxon>Eukaryota</taxon>
        <taxon>Viridiplantae</taxon>
        <taxon>Streptophyta</taxon>
        <taxon>Embryophyta</taxon>
        <taxon>Tracheophyta</taxon>
        <taxon>Spermatophyta</taxon>
        <taxon>Magnoliopsida</taxon>
        <taxon>eudicotyledons</taxon>
        <taxon>Gunneridae</taxon>
        <taxon>Pentapetalae</taxon>
        <taxon>rosids</taxon>
        <taxon>Vitales</taxon>
        <taxon>Vitaceae</taxon>
        <taxon>Viteae</taxon>
        <taxon>Vitis</taxon>
    </lineage>
</organism>
<evidence type="ECO:0000313" key="2">
    <source>
        <dbReference type="EMBL" id="RVW80570.1"/>
    </source>
</evidence>
<proteinExistence type="predicted"/>
<feature type="domain" description="Reverse transcriptase zinc-binding" evidence="1">
    <location>
        <begin position="279"/>
        <end position="342"/>
    </location>
</feature>
<dbReference type="EMBL" id="QGNW01000264">
    <property type="protein sequence ID" value="RVW80570.1"/>
    <property type="molecule type" value="Genomic_DNA"/>
</dbReference>
<dbReference type="PANTHER" id="PTHR33116">
    <property type="entry name" value="REVERSE TRANSCRIPTASE ZINC-BINDING DOMAIN-CONTAINING PROTEIN-RELATED-RELATED"/>
    <property type="match status" value="1"/>
</dbReference>
<protein>
    <submittedName>
        <fullName evidence="2">Putative ribonuclease H protein</fullName>
    </submittedName>
</protein>
<accession>A0A438H7P3</accession>
<sequence length="431" mass="49472">MSGLRINLDKSELIPVGCVNNVEELAAAIGCKVGSLPTSYLGLPLGAQYRSRAVWDGVEERMRKKLARWKSQYISKGGRITLIRSTLANMPIYFMSMLSMPRKVRLRLERIQREFLWGGGALERKIHLVKWELVCLEKDNGGLGVKSLSILNKALLCKWSWRFAMEREAFWNQVIRGKYGEEQGGDAWIKFWKDIWCGDEPLCVSFPSLFALAVSKDAWVKDVWRCNEGGGSWSPLFSRPFNDWELEEVCSFFVALNRKQIQQGVDDRVIWRETKCGMFSVKSLYKSLVSGHPISFPSSAIWKVTVQPKVSFFGWEATWGKALTLDQLQRRGWALANRCYLWVLPATVKETLSGWNGSFVGKKRKGVWKASPLCLFWTVWKTRNEVAFEEKELSIQILKAFFVYFLWSETKRSIKDGPSTLVDFVGWVASR</sequence>
<gene>
    <name evidence="2" type="primary">VvCHDp000001_1009</name>
    <name evidence="2" type="ORF">CK203_051260</name>
</gene>
<dbReference type="Proteomes" id="UP000288805">
    <property type="component" value="Unassembled WGS sequence"/>
</dbReference>
<dbReference type="AlphaFoldDB" id="A0A438H7P3"/>
<dbReference type="InterPro" id="IPR026960">
    <property type="entry name" value="RVT-Znf"/>
</dbReference>